<keyword evidence="1" id="KW-0227">DNA damage</keyword>
<organism evidence="2 3">
    <name type="scientific">Castellaniella defragrans</name>
    <name type="common">Alcaligenes defragrans</name>
    <dbReference type="NCBI Taxonomy" id="75697"/>
    <lineage>
        <taxon>Bacteria</taxon>
        <taxon>Pseudomonadati</taxon>
        <taxon>Pseudomonadota</taxon>
        <taxon>Betaproteobacteria</taxon>
        <taxon>Burkholderiales</taxon>
        <taxon>Alcaligenaceae</taxon>
        <taxon>Castellaniella</taxon>
    </lineage>
</organism>
<evidence type="ECO:0000256" key="1">
    <source>
        <dbReference type="ARBA" id="ARBA00022763"/>
    </source>
</evidence>
<dbReference type="EMBL" id="JACHIB010000006">
    <property type="protein sequence ID" value="MBB6083327.1"/>
    <property type="molecule type" value="Genomic_DNA"/>
</dbReference>
<gene>
    <name evidence="2" type="ORF">HNR28_001364</name>
</gene>
<dbReference type="SUPFAM" id="SSF56672">
    <property type="entry name" value="DNA/RNA polymerases"/>
    <property type="match status" value="1"/>
</dbReference>
<dbReference type="InterPro" id="IPR050356">
    <property type="entry name" value="SulA_CellDiv_inhibitor"/>
</dbReference>
<dbReference type="Proteomes" id="UP000541136">
    <property type="component" value="Unassembled WGS sequence"/>
</dbReference>
<dbReference type="GO" id="GO:0006281">
    <property type="term" value="P:DNA repair"/>
    <property type="evidence" value="ECO:0007669"/>
    <property type="project" value="TreeGrafter"/>
</dbReference>
<reference evidence="2 3" key="1">
    <citation type="submission" date="2020-08" db="EMBL/GenBank/DDBJ databases">
        <title>Genomic Encyclopedia of Type Strains, Phase IV (KMG-IV): sequencing the most valuable type-strain genomes for metagenomic binning, comparative biology and taxonomic classification.</title>
        <authorList>
            <person name="Goeker M."/>
        </authorList>
    </citation>
    <scope>NUCLEOTIDE SEQUENCE [LARGE SCALE GENOMIC DNA]</scope>
    <source>
        <strain evidence="2 3">DSM 12141</strain>
    </source>
</reference>
<dbReference type="AlphaFoldDB" id="A0A7W9TPR5"/>
<proteinExistence type="predicted"/>
<evidence type="ECO:0000313" key="3">
    <source>
        <dbReference type="Proteomes" id="UP000541136"/>
    </source>
</evidence>
<dbReference type="InterPro" id="IPR043502">
    <property type="entry name" value="DNA/RNA_pol_sf"/>
</dbReference>
<protein>
    <submittedName>
        <fullName evidence="2">Protein ImuB</fullName>
    </submittedName>
</protein>
<evidence type="ECO:0000313" key="2">
    <source>
        <dbReference type="EMBL" id="MBB6083327.1"/>
    </source>
</evidence>
<sequence>MPCAPDGTPPSSEALHGLATWALQFTPRVALADEAVVLEAEASTRLFGGRRALHERIDAEGRTLGMAAIAWAPNSLAALACVRAGVLNGVRRPLPEVLDALPMAVLSAVAPHHLTLAQLGCRTLGDVRRLPRGGLNRRFGQGLLDALDQAYGLRPETHRWITLPETFHARLELMARVETAPVLLFGARRLLLQLCGWLAARHAGITAFTLRWAHDFVRARDAGDGGELTIRTAQPMREVEHLCRLLAEHLARVTLQAPVGELALEAVEAVPLPGRSDSLLPDAGSQRESLALVLERIAARLGPERVRRPVLCEDHRAEWAQHWQPAPRPLPRQRMAPPDVPQPTFLLPEPLRLAVRANRPVHQGPLMLLAGPHRVEGGWWHRGEDDASTHHVERDYWVALSRRAGVLWIYQTRLAGDAAAWYLHGMFA</sequence>
<accession>A0A7W9TPR5</accession>
<dbReference type="PANTHER" id="PTHR35369">
    <property type="entry name" value="BLR3025 PROTEIN-RELATED"/>
    <property type="match status" value="1"/>
</dbReference>
<name>A0A7W9TPR5_CASDE</name>
<dbReference type="PANTHER" id="PTHR35369:SF2">
    <property type="entry name" value="BLR3025 PROTEIN"/>
    <property type="match status" value="1"/>
</dbReference>
<comment type="caution">
    <text evidence="2">The sequence shown here is derived from an EMBL/GenBank/DDBJ whole genome shotgun (WGS) entry which is preliminary data.</text>
</comment>
<dbReference type="CDD" id="cd03468">
    <property type="entry name" value="PolY_like"/>
    <property type="match status" value="1"/>
</dbReference>